<evidence type="ECO:0000313" key="1">
    <source>
        <dbReference type="EMBL" id="KAJ7325440.1"/>
    </source>
</evidence>
<sequence length="68" mass="7850">LAYVKWVSPFTSHPKLHHLLYRVCRSIKNGACLAIIVPIDNIRWSVHLLPKFRPVASQEWTTSNVLDL</sequence>
<protein>
    <submittedName>
        <fullName evidence="1">Uncharacterized protein</fullName>
    </submittedName>
</protein>
<name>A0AAD6ZJA7_9AGAR</name>
<organism evidence="1 2">
    <name type="scientific">Mycena albidolilacea</name>
    <dbReference type="NCBI Taxonomy" id="1033008"/>
    <lineage>
        <taxon>Eukaryota</taxon>
        <taxon>Fungi</taxon>
        <taxon>Dikarya</taxon>
        <taxon>Basidiomycota</taxon>
        <taxon>Agaricomycotina</taxon>
        <taxon>Agaricomycetes</taxon>
        <taxon>Agaricomycetidae</taxon>
        <taxon>Agaricales</taxon>
        <taxon>Marasmiineae</taxon>
        <taxon>Mycenaceae</taxon>
        <taxon>Mycena</taxon>
    </lineage>
</organism>
<dbReference type="AlphaFoldDB" id="A0AAD6ZJA7"/>
<dbReference type="Proteomes" id="UP001218218">
    <property type="component" value="Unassembled WGS sequence"/>
</dbReference>
<keyword evidence="2" id="KW-1185">Reference proteome</keyword>
<comment type="caution">
    <text evidence="1">The sequence shown here is derived from an EMBL/GenBank/DDBJ whole genome shotgun (WGS) entry which is preliminary data.</text>
</comment>
<evidence type="ECO:0000313" key="2">
    <source>
        <dbReference type="Proteomes" id="UP001218218"/>
    </source>
</evidence>
<accession>A0AAD6ZJA7</accession>
<feature type="non-terminal residue" evidence="1">
    <location>
        <position position="1"/>
    </location>
</feature>
<reference evidence="1" key="1">
    <citation type="submission" date="2023-03" db="EMBL/GenBank/DDBJ databases">
        <title>Massive genome expansion in bonnet fungi (Mycena s.s.) driven by repeated elements and novel gene families across ecological guilds.</title>
        <authorList>
            <consortium name="Lawrence Berkeley National Laboratory"/>
            <person name="Harder C.B."/>
            <person name="Miyauchi S."/>
            <person name="Viragh M."/>
            <person name="Kuo A."/>
            <person name="Thoen E."/>
            <person name="Andreopoulos B."/>
            <person name="Lu D."/>
            <person name="Skrede I."/>
            <person name="Drula E."/>
            <person name="Henrissat B."/>
            <person name="Morin E."/>
            <person name="Kohler A."/>
            <person name="Barry K."/>
            <person name="LaButti K."/>
            <person name="Morin E."/>
            <person name="Salamov A."/>
            <person name="Lipzen A."/>
            <person name="Mereny Z."/>
            <person name="Hegedus B."/>
            <person name="Baldrian P."/>
            <person name="Stursova M."/>
            <person name="Weitz H."/>
            <person name="Taylor A."/>
            <person name="Grigoriev I.V."/>
            <person name="Nagy L.G."/>
            <person name="Martin F."/>
            <person name="Kauserud H."/>
        </authorList>
    </citation>
    <scope>NUCLEOTIDE SEQUENCE</scope>
    <source>
        <strain evidence="1">CBHHK002</strain>
    </source>
</reference>
<gene>
    <name evidence="1" type="ORF">DFH08DRAFT_711377</name>
</gene>
<dbReference type="EMBL" id="JARIHO010000044">
    <property type="protein sequence ID" value="KAJ7325440.1"/>
    <property type="molecule type" value="Genomic_DNA"/>
</dbReference>
<proteinExistence type="predicted"/>